<dbReference type="GO" id="GO:0030246">
    <property type="term" value="F:carbohydrate binding"/>
    <property type="evidence" value="ECO:0007669"/>
    <property type="project" value="InterPro"/>
</dbReference>
<dbReference type="Gene3D" id="2.60.40.150">
    <property type="entry name" value="C2 domain"/>
    <property type="match status" value="1"/>
</dbReference>
<dbReference type="SMART" id="SM00239">
    <property type="entry name" value="C2"/>
    <property type="match status" value="1"/>
</dbReference>
<evidence type="ECO:0000313" key="3">
    <source>
        <dbReference type="EMBL" id="OVA11832.1"/>
    </source>
</evidence>
<reference evidence="3 4" key="1">
    <citation type="journal article" date="2017" name="Mol. Plant">
        <title>The Genome of Medicinal Plant Macleaya cordata Provides New Insights into Benzylisoquinoline Alkaloids Metabolism.</title>
        <authorList>
            <person name="Liu X."/>
            <person name="Liu Y."/>
            <person name="Huang P."/>
            <person name="Ma Y."/>
            <person name="Qing Z."/>
            <person name="Tang Q."/>
            <person name="Cao H."/>
            <person name="Cheng P."/>
            <person name="Zheng Y."/>
            <person name="Yuan Z."/>
            <person name="Zhou Y."/>
            <person name="Liu J."/>
            <person name="Tang Z."/>
            <person name="Zhuo Y."/>
            <person name="Zhang Y."/>
            <person name="Yu L."/>
            <person name="Huang J."/>
            <person name="Yang P."/>
            <person name="Peng Q."/>
            <person name="Zhang J."/>
            <person name="Jiang W."/>
            <person name="Zhang Z."/>
            <person name="Lin K."/>
            <person name="Ro D.K."/>
            <person name="Chen X."/>
            <person name="Xiong X."/>
            <person name="Shang Y."/>
            <person name="Huang S."/>
            <person name="Zeng J."/>
        </authorList>
    </citation>
    <scope>NUCLEOTIDE SEQUENCE [LARGE SCALE GENOMIC DNA]</scope>
    <source>
        <strain evidence="4">cv. BLH2017</strain>
        <tissue evidence="3">Root</tissue>
    </source>
</reference>
<dbReference type="EMBL" id="MVGT01001528">
    <property type="protein sequence ID" value="OVA11832.1"/>
    <property type="molecule type" value="Genomic_DNA"/>
</dbReference>
<organism evidence="3 4">
    <name type="scientific">Macleaya cordata</name>
    <name type="common">Five-seeded plume-poppy</name>
    <name type="synonym">Bocconia cordata</name>
    <dbReference type="NCBI Taxonomy" id="56857"/>
    <lineage>
        <taxon>Eukaryota</taxon>
        <taxon>Viridiplantae</taxon>
        <taxon>Streptophyta</taxon>
        <taxon>Embryophyta</taxon>
        <taxon>Tracheophyta</taxon>
        <taxon>Spermatophyta</taxon>
        <taxon>Magnoliopsida</taxon>
        <taxon>Ranunculales</taxon>
        <taxon>Papaveraceae</taxon>
        <taxon>Papaveroideae</taxon>
        <taxon>Macleaya</taxon>
    </lineage>
</organism>
<dbReference type="FunCoup" id="A0A200QN24">
    <property type="interactions" value="1159"/>
</dbReference>
<evidence type="ECO:0000256" key="1">
    <source>
        <dbReference type="SAM" id="MobiDB-lite"/>
    </source>
</evidence>
<dbReference type="Pfam" id="PF00168">
    <property type="entry name" value="C2"/>
    <property type="match status" value="1"/>
</dbReference>
<dbReference type="PANTHER" id="PTHR48478">
    <property type="entry name" value="LECTIN-LIKE"/>
    <property type="match status" value="1"/>
</dbReference>
<dbReference type="InParanoid" id="A0A200QN24"/>
<accession>A0A200QN24</accession>
<dbReference type="SUPFAM" id="SSF49562">
    <property type="entry name" value="C2 domain (Calcium/lipid-binding domain, CaLB)"/>
    <property type="match status" value="1"/>
</dbReference>
<dbReference type="OrthoDB" id="419768at2759"/>
<dbReference type="PANTHER" id="PTHR48478:SF1">
    <property type="entry name" value="LECTIN-LIKE"/>
    <property type="match status" value="1"/>
</dbReference>
<dbReference type="InterPro" id="IPR052147">
    <property type="entry name" value="PP2-like/Lectin"/>
</dbReference>
<feature type="region of interest" description="Disordered" evidence="1">
    <location>
        <begin position="252"/>
        <end position="277"/>
    </location>
</feature>
<name>A0A200QN24_MACCD</name>
<dbReference type="Pfam" id="PF14299">
    <property type="entry name" value="PP2"/>
    <property type="match status" value="1"/>
</dbReference>
<evidence type="ECO:0000313" key="4">
    <source>
        <dbReference type="Proteomes" id="UP000195402"/>
    </source>
</evidence>
<evidence type="ECO:0000259" key="2">
    <source>
        <dbReference type="PROSITE" id="PS50004"/>
    </source>
</evidence>
<feature type="domain" description="C2" evidence="2">
    <location>
        <begin position="1"/>
        <end position="103"/>
    </location>
</feature>
<gene>
    <name evidence="3" type="ORF">BVC80_633g45</name>
</gene>
<protein>
    <submittedName>
        <fullName evidence="3">C2 calcium-dependent membrane targeting</fullName>
    </submittedName>
</protein>
<dbReference type="InterPro" id="IPR025886">
    <property type="entry name" value="PP2-like"/>
</dbReference>
<dbReference type="InterPro" id="IPR035892">
    <property type="entry name" value="C2_domain_sf"/>
</dbReference>
<dbReference type="Proteomes" id="UP000195402">
    <property type="component" value="Unassembled WGS sequence"/>
</dbReference>
<keyword evidence="4" id="KW-1185">Reference proteome</keyword>
<proteinExistence type="predicted"/>
<feature type="compositionally biased region" description="Basic residues" evidence="1">
    <location>
        <begin position="258"/>
        <end position="268"/>
    </location>
</feature>
<dbReference type="InterPro" id="IPR000008">
    <property type="entry name" value="C2_dom"/>
</dbReference>
<dbReference type="PROSITE" id="PS50004">
    <property type="entry name" value="C2"/>
    <property type="match status" value="1"/>
</dbReference>
<sequence>MPQGTLEVFLIKASGLENTDLLSKMDPYAILTCGTQEQKSSVAKGEGTEPEWNETFLFSICEGTSELNIKLMDKDCLTKDDFVGETLILLWPVFKNGHIEPYTYNVIKGDKYCGQMNIGLTFTPDEKYLFPREFSITWGEEEQYWQWTSIAESSSTSDEVVEVEVAELLAVCWLDVNGKLDISHLCPGGVEYEVVFVVKLKEEDEATGWEIPVNLRLVLPDGTTQEHQVCLEAMPRSQWLELRAGEFKTLPLPEKHHTDRHHHHHRKATGGDHHDEQQLQAEKAEIQFSLFEHGGHWKGGLVVKGVIVRPKK</sequence>
<comment type="caution">
    <text evidence="3">The sequence shown here is derived from an EMBL/GenBank/DDBJ whole genome shotgun (WGS) entry which is preliminary data.</text>
</comment>
<dbReference type="AlphaFoldDB" id="A0A200QN24"/>